<gene>
    <name evidence="3" type="ORF">NLS_LOCUS4761</name>
</gene>
<keyword evidence="2" id="KW-0472">Membrane</keyword>
<dbReference type="Proteomes" id="UP000277928">
    <property type="component" value="Unassembled WGS sequence"/>
</dbReference>
<keyword evidence="2" id="KW-1133">Transmembrane helix</keyword>
<name>A0A3P6URG2_LITSI</name>
<accession>A0A3P6URG2</accession>
<evidence type="ECO:0000313" key="3">
    <source>
        <dbReference type="EMBL" id="VDK80051.1"/>
    </source>
</evidence>
<dbReference type="OrthoDB" id="5807785at2759"/>
<dbReference type="AlphaFoldDB" id="A0A3P6URG2"/>
<keyword evidence="1" id="KW-0175">Coiled coil</keyword>
<dbReference type="EMBL" id="UYRX01000320">
    <property type="protein sequence ID" value="VDK80051.1"/>
    <property type="molecule type" value="Genomic_DNA"/>
</dbReference>
<sequence length="200" mass="24114">MLVRTRRSKIQSLLSSCEKSLSTFFFLWIGRSSFVALFFISVGQFQSEKYIFETMVDIRMFELEDEETFQMRKRMIEGRIFDVKESMHTLRLAMRHTTKEMKNLFDHVAQLRIITRNVSESVRMELHEIKKIRERKLKQQKRMMEKSKRLLEESKELMEAFRETIEDMNMKMNGWLPGYSGSQNNSKEYGTIKRRYIYTG</sequence>
<organism evidence="3 4">
    <name type="scientific">Litomosoides sigmodontis</name>
    <name type="common">Filarial nematode worm</name>
    <dbReference type="NCBI Taxonomy" id="42156"/>
    <lineage>
        <taxon>Eukaryota</taxon>
        <taxon>Metazoa</taxon>
        <taxon>Ecdysozoa</taxon>
        <taxon>Nematoda</taxon>
        <taxon>Chromadorea</taxon>
        <taxon>Rhabditida</taxon>
        <taxon>Spirurina</taxon>
        <taxon>Spiruromorpha</taxon>
        <taxon>Filarioidea</taxon>
        <taxon>Onchocercidae</taxon>
        <taxon>Litomosoides</taxon>
    </lineage>
</organism>
<feature type="coiled-coil region" evidence="1">
    <location>
        <begin position="134"/>
        <end position="171"/>
    </location>
</feature>
<evidence type="ECO:0000313" key="4">
    <source>
        <dbReference type="Proteomes" id="UP000277928"/>
    </source>
</evidence>
<feature type="transmembrane region" description="Helical" evidence="2">
    <location>
        <begin position="21"/>
        <end position="42"/>
    </location>
</feature>
<keyword evidence="4" id="KW-1185">Reference proteome</keyword>
<reference evidence="3 4" key="1">
    <citation type="submission" date="2018-08" db="EMBL/GenBank/DDBJ databases">
        <authorList>
            <person name="Laetsch R D."/>
            <person name="Stevens L."/>
            <person name="Kumar S."/>
            <person name="Blaxter L. M."/>
        </authorList>
    </citation>
    <scope>NUCLEOTIDE SEQUENCE [LARGE SCALE GENOMIC DNA]</scope>
</reference>
<evidence type="ECO:0000256" key="1">
    <source>
        <dbReference type="SAM" id="Coils"/>
    </source>
</evidence>
<keyword evidence="2" id="KW-0812">Transmembrane</keyword>
<evidence type="ECO:0000256" key="2">
    <source>
        <dbReference type="SAM" id="Phobius"/>
    </source>
</evidence>
<protein>
    <submittedName>
        <fullName evidence="3">Uncharacterized protein</fullName>
    </submittedName>
</protein>
<proteinExistence type="predicted"/>